<evidence type="ECO:0000256" key="2">
    <source>
        <dbReference type="PROSITE-ProRule" id="PRU00335"/>
    </source>
</evidence>
<name>A0A7W3ULL4_9LACO</name>
<dbReference type="InterPro" id="IPR009057">
    <property type="entry name" value="Homeodomain-like_sf"/>
</dbReference>
<reference evidence="4 5" key="1">
    <citation type="submission" date="2020-07" db="EMBL/GenBank/DDBJ databases">
        <title>Description of Limosilactobacillus balticus sp. nov., Limosilactobacillus agrestis sp. nov., Limosilactobacillus albertensis sp. nov., Limosilactobacillus rudii sp. nov., Limosilactobacillus fastidiosus sp. nov., five novel Limosilactobacillus species isolated from the vertebrate gastrointestinal tract, and proposal of 6 subspecies of Limosilactobacillus reuteri adapted to the gastrointestinal tract of specific vertebrate hosts.</title>
        <authorList>
            <person name="Li F."/>
            <person name="Cheng C."/>
            <person name="Zheng J."/>
            <person name="Quevedo R.M."/>
            <person name="Li J."/>
            <person name="Roos S."/>
            <person name="Gaenzle M.G."/>
            <person name="Walter J."/>
        </authorList>
    </citation>
    <scope>NUCLEOTIDE SEQUENCE [LARGE SCALE GENOMIC DNA]</scope>
    <source>
        <strain evidence="4 5">STM2_1</strain>
    </source>
</reference>
<evidence type="ECO:0000313" key="5">
    <source>
        <dbReference type="Proteomes" id="UP000517106"/>
    </source>
</evidence>
<dbReference type="SUPFAM" id="SSF46689">
    <property type="entry name" value="Homeodomain-like"/>
    <property type="match status" value="1"/>
</dbReference>
<gene>
    <name evidence="4" type="ORF">H5S09_07550</name>
</gene>
<keyword evidence="5" id="KW-1185">Reference proteome</keyword>
<dbReference type="GO" id="GO:0003677">
    <property type="term" value="F:DNA binding"/>
    <property type="evidence" value="ECO:0007669"/>
    <property type="project" value="UniProtKB-UniRule"/>
</dbReference>
<dbReference type="PANTHER" id="PTHR43479:SF11">
    <property type="entry name" value="ACREF_ENVCD OPERON REPRESSOR-RELATED"/>
    <property type="match status" value="1"/>
</dbReference>
<proteinExistence type="predicted"/>
<dbReference type="InterPro" id="IPR050624">
    <property type="entry name" value="HTH-type_Tx_Regulator"/>
</dbReference>
<protein>
    <submittedName>
        <fullName evidence="4">TetR/AcrR family transcriptional regulator</fullName>
    </submittedName>
</protein>
<comment type="caution">
    <text evidence="4">The sequence shown here is derived from an EMBL/GenBank/DDBJ whole genome shotgun (WGS) entry which is preliminary data.</text>
</comment>
<dbReference type="EMBL" id="JACIVA010000050">
    <property type="protein sequence ID" value="MBB1097794.1"/>
    <property type="molecule type" value="Genomic_DNA"/>
</dbReference>
<dbReference type="Pfam" id="PF00440">
    <property type="entry name" value="TetR_N"/>
    <property type="match status" value="1"/>
</dbReference>
<dbReference type="Gene3D" id="1.10.357.10">
    <property type="entry name" value="Tetracycline Repressor, domain 2"/>
    <property type="match status" value="1"/>
</dbReference>
<organism evidence="4 5">
    <name type="scientific">Limosilactobacillus rudii</name>
    <dbReference type="NCBI Taxonomy" id="2759755"/>
    <lineage>
        <taxon>Bacteria</taxon>
        <taxon>Bacillati</taxon>
        <taxon>Bacillota</taxon>
        <taxon>Bacilli</taxon>
        <taxon>Lactobacillales</taxon>
        <taxon>Lactobacillaceae</taxon>
        <taxon>Limosilactobacillus</taxon>
    </lineage>
</organism>
<evidence type="ECO:0000259" key="3">
    <source>
        <dbReference type="PROSITE" id="PS50977"/>
    </source>
</evidence>
<dbReference type="PROSITE" id="PS50977">
    <property type="entry name" value="HTH_TETR_2"/>
    <property type="match status" value="1"/>
</dbReference>
<sequence length="178" mass="21240">MSQQTRLKIIDSFFHLLEQKSYEEITVVDIVEQAGCSRKTFYRAFSDKSALLNQYLNKIMDDWIAYAQQAAPSSIAELVDLLFMFWQRYNERLSIIVNADLSAVVLNKFNQIFPDYFVEFHHNHQYLFKTKLLDNRQLKYSALLRLGGLWNVYAQWLQFPDELTFDELRQMVKKDFED</sequence>
<accession>A0A7W3ULL4</accession>
<dbReference type="RefSeq" id="WP_182596530.1">
    <property type="nucleotide sequence ID" value="NZ_JACIVA010000050.1"/>
</dbReference>
<dbReference type="PANTHER" id="PTHR43479">
    <property type="entry name" value="ACREF/ENVCD OPERON REPRESSOR-RELATED"/>
    <property type="match status" value="1"/>
</dbReference>
<feature type="DNA-binding region" description="H-T-H motif" evidence="2">
    <location>
        <begin position="26"/>
        <end position="45"/>
    </location>
</feature>
<evidence type="ECO:0000313" key="4">
    <source>
        <dbReference type="EMBL" id="MBB1097794.1"/>
    </source>
</evidence>
<dbReference type="Proteomes" id="UP000517106">
    <property type="component" value="Unassembled WGS sequence"/>
</dbReference>
<keyword evidence="1 2" id="KW-0238">DNA-binding</keyword>
<dbReference type="InterPro" id="IPR001647">
    <property type="entry name" value="HTH_TetR"/>
</dbReference>
<feature type="domain" description="HTH tetR-type" evidence="3">
    <location>
        <begin position="3"/>
        <end position="63"/>
    </location>
</feature>
<dbReference type="AlphaFoldDB" id="A0A7W3ULL4"/>
<evidence type="ECO:0000256" key="1">
    <source>
        <dbReference type="ARBA" id="ARBA00023125"/>
    </source>
</evidence>